<evidence type="ECO:0000313" key="11">
    <source>
        <dbReference type="Proteomes" id="UP000002852"/>
    </source>
</evidence>
<evidence type="ECO:0000256" key="4">
    <source>
        <dbReference type="ARBA" id="ARBA00022771"/>
    </source>
</evidence>
<evidence type="ECO:0000256" key="8">
    <source>
        <dbReference type="SAM" id="MobiDB-lite"/>
    </source>
</evidence>
<dbReference type="InterPro" id="IPR027756">
    <property type="entry name" value="Ovo-like"/>
</dbReference>
<feature type="compositionally biased region" description="Polar residues" evidence="8">
    <location>
        <begin position="191"/>
        <end position="214"/>
    </location>
</feature>
<evidence type="ECO:0000259" key="9">
    <source>
        <dbReference type="PROSITE" id="PS50157"/>
    </source>
</evidence>
<dbReference type="PANTHER" id="PTHR10032:SF272">
    <property type="entry name" value="OVO-LIKE ZINC FINGER 1A-RELATED"/>
    <property type="match status" value="1"/>
</dbReference>
<evidence type="ECO:0000256" key="3">
    <source>
        <dbReference type="ARBA" id="ARBA00022737"/>
    </source>
</evidence>
<dbReference type="GO" id="GO:0005634">
    <property type="term" value="C:nucleus"/>
    <property type="evidence" value="ECO:0007669"/>
    <property type="project" value="UniProtKB-SubCell"/>
</dbReference>
<dbReference type="Pfam" id="PF00096">
    <property type="entry name" value="zf-C2H2"/>
    <property type="match status" value="3"/>
</dbReference>
<evidence type="ECO:0000256" key="7">
    <source>
        <dbReference type="PROSITE-ProRule" id="PRU00042"/>
    </source>
</evidence>
<dbReference type="AlphaFoldDB" id="A0A3B5QTK7"/>
<sequence length="214" mass="24663">MWNSSIQLEQWWYRRLHFRCTQEGHLIKVEKEEDTDGESLTHPDLEQKQSVNLLRCPICPETFSKRADLLLSHLRIHTGERPFGCNVCSKTYAHPSQLRVHRRVHTGEKPYTCSYCGKRFNENNQLKVHLRTHTGEKPYGCRQCGKTFRNVGNLRMHERIHTGERPYGCAQCCKRFNSLGDLKTHYRSHTGESAGTTSEAGVSASATLQDMTET</sequence>
<keyword evidence="4 7" id="KW-0863">Zinc-finger</keyword>
<dbReference type="GeneTree" id="ENSGT01150000286936"/>
<reference evidence="11" key="1">
    <citation type="submission" date="2012-01" db="EMBL/GenBank/DDBJ databases">
        <authorList>
            <person name="Walter R."/>
            <person name="Schartl M."/>
            <person name="Warren W."/>
        </authorList>
    </citation>
    <scope>NUCLEOTIDE SEQUENCE [LARGE SCALE GENOMIC DNA]</scope>
    <source>
        <strain evidence="11">JP 163 A</strain>
    </source>
</reference>
<evidence type="ECO:0000256" key="5">
    <source>
        <dbReference type="ARBA" id="ARBA00022833"/>
    </source>
</evidence>
<dbReference type="PROSITE" id="PS00028">
    <property type="entry name" value="ZINC_FINGER_C2H2_1"/>
    <property type="match status" value="4"/>
</dbReference>
<reference evidence="11" key="2">
    <citation type="journal article" date="2013" name="Nat. Genet.">
        <title>The genome of the platyfish, Xiphophorus maculatus, provides insights into evolutionary adaptation and several complex traits.</title>
        <authorList>
            <person name="Schartl M."/>
            <person name="Walter R.B."/>
            <person name="Shen Y."/>
            <person name="Garcia T."/>
            <person name="Catchen J."/>
            <person name="Amores A."/>
            <person name="Braasch I."/>
            <person name="Chalopin D."/>
            <person name="Volff J.N."/>
            <person name="Lesch K.P."/>
            <person name="Bisazza A."/>
            <person name="Minx P."/>
            <person name="Hillier L."/>
            <person name="Wilson R.K."/>
            <person name="Fuerstenberg S."/>
            <person name="Boore J."/>
            <person name="Searle S."/>
            <person name="Postlethwait J.H."/>
            <person name="Warren W.C."/>
        </authorList>
    </citation>
    <scope>NUCLEOTIDE SEQUENCE [LARGE SCALE GENOMIC DNA]</scope>
    <source>
        <strain evidence="11">JP 163 A</strain>
    </source>
</reference>
<dbReference type="InterPro" id="IPR013087">
    <property type="entry name" value="Znf_C2H2_type"/>
</dbReference>
<evidence type="ECO:0000256" key="2">
    <source>
        <dbReference type="ARBA" id="ARBA00022723"/>
    </source>
</evidence>
<dbReference type="GO" id="GO:0000978">
    <property type="term" value="F:RNA polymerase II cis-regulatory region sequence-specific DNA binding"/>
    <property type="evidence" value="ECO:0007669"/>
    <property type="project" value="TreeGrafter"/>
</dbReference>
<dbReference type="FunFam" id="3.30.160.60:FF:002254">
    <property type="entry name" value="Zinc finger protein 540"/>
    <property type="match status" value="1"/>
</dbReference>
<accession>A0A3B5QTK7</accession>
<dbReference type="GO" id="GO:0008270">
    <property type="term" value="F:zinc ion binding"/>
    <property type="evidence" value="ECO:0007669"/>
    <property type="project" value="UniProtKB-KW"/>
</dbReference>
<name>A0A3B5QTK7_XIPMA</name>
<feature type="domain" description="C2H2-type" evidence="9">
    <location>
        <begin position="167"/>
        <end position="194"/>
    </location>
</feature>
<organism evidence="10 11">
    <name type="scientific">Xiphophorus maculatus</name>
    <name type="common">Southern platyfish</name>
    <name type="synonym">Platypoecilus maculatus</name>
    <dbReference type="NCBI Taxonomy" id="8083"/>
    <lineage>
        <taxon>Eukaryota</taxon>
        <taxon>Metazoa</taxon>
        <taxon>Chordata</taxon>
        <taxon>Craniata</taxon>
        <taxon>Vertebrata</taxon>
        <taxon>Euteleostomi</taxon>
        <taxon>Actinopterygii</taxon>
        <taxon>Neopterygii</taxon>
        <taxon>Teleostei</taxon>
        <taxon>Neoteleostei</taxon>
        <taxon>Acanthomorphata</taxon>
        <taxon>Ovalentaria</taxon>
        <taxon>Atherinomorphae</taxon>
        <taxon>Cyprinodontiformes</taxon>
        <taxon>Poeciliidae</taxon>
        <taxon>Poeciliinae</taxon>
        <taxon>Xiphophorus</taxon>
    </lineage>
</organism>
<feature type="domain" description="C2H2-type" evidence="9">
    <location>
        <begin position="83"/>
        <end position="110"/>
    </location>
</feature>
<dbReference type="InterPro" id="IPR036236">
    <property type="entry name" value="Znf_C2H2_sf"/>
</dbReference>
<comment type="subcellular location">
    <subcellularLocation>
        <location evidence="1">Nucleus</location>
    </subcellularLocation>
</comment>
<dbReference type="FunFam" id="3.30.160.60:FF:000446">
    <property type="entry name" value="Zinc finger protein"/>
    <property type="match status" value="1"/>
</dbReference>
<reference evidence="10" key="3">
    <citation type="submission" date="2025-08" db="UniProtKB">
        <authorList>
            <consortium name="Ensembl"/>
        </authorList>
    </citation>
    <scope>IDENTIFICATION</scope>
    <source>
        <strain evidence="10">JP 163 A</strain>
    </source>
</reference>
<dbReference type="Ensembl" id="ENSXMAT00000031041.1">
    <property type="protein sequence ID" value="ENSXMAP00000033851.1"/>
    <property type="gene ID" value="ENSXMAG00000020022.2"/>
</dbReference>
<keyword evidence="3" id="KW-0677">Repeat</keyword>
<protein>
    <submittedName>
        <fullName evidence="10">Zinc finger protein 771</fullName>
    </submittedName>
</protein>
<dbReference type="Pfam" id="PF12874">
    <property type="entry name" value="zf-met"/>
    <property type="match status" value="1"/>
</dbReference>
<keyword evidence="6" id="KW-0539">Nucleus</keyword>
<feature type="domain" description="C2H2-type" evidence="9">
    <location>
        <begin position="139"/>
        <end position="166"/>
    </location>
</feature>
<evidence type="ECO:0000313" key="10">
    <source>
        <dbReference type="Ensembl" id="ENSXMAP00000033851.1"/>
    </source>
</evidence>
<dbReference type="GO" id="GO:0000981">
    <property type="term" value="F:DNA-binding transcription factor activity, RNA polymerase II-specific"/>
    <property type="evidence" value="ECO:0007669"/>
    <property type="project" value="TreeGrafter"/>
</dbReference>
<proteinExistence type="predicted"/>
<keyword evidence="11" id="KW-1185">Reference proteome</keyword>
<dbReference type="PANTHER" id="PTHR10032">
    <property type="entry name" value="ZINC FINGER PROTEIN WITH KRAB AND SCAN DOMAINS"/>
    <property type="match status" value="1"/>
</dbReference>
<dbReference type="Proteomes" id="UP000002852">
    <property type="component" value="Unassembled WGS sequence"/>
</dbReference>
<dbReference type="GO" id="GO:0009913">
    <property type="term" value="P:epidermal cell differentiation"/>
    <property type="evidence" value="ECO:0007669"/>
    <property type="project" value="TreeGrafter"/>
</dbReference>
<dbReference type="Gene3D" id="3.30.160.60">
    <property type="entry name" value="Classic Zinc Finger"/>
    <property type="match status" value="5"/>
</dbReference>
<keyword evidence="2" id="KW-0479">Metal-binding</keyword>
<feature type="domain" description="C2H2-type" evidence="9">
    <location>
        <begin position="54"/>
        <end position="82"/>
    </location>
</feature>
<evidence type="ECO:0000256" key="1">
    <source>
        <dbReference type="ARBA" id="ARBA00004123"/>
    </source>
</evidence>
<dbReference type="SMART" id="SM00355">
    <property type="entry name" value="ZnF_C2H2"/>
    <property type="match status" value="5"/>
</dbReference>
<dbReference type="FunFam" id="3.30.160.60:FF:002343">
    <property type="entry name" value="Zinc finger protein 33A"/>
    <property type="match status" value="2"/>
</dbReference>
<feature type="region of interest" description="Disordered" evidence="8">
    <location>
        <begin position="190"/>
        <end position="214"/>
    </location>
</feature>
<dbReference type="SUPFAM" id="SSF57667">
    <property type="entry name" value="beta-beta-alpha zinc fingers"/>
    <property type="match status" value="3"/>
</dbReference>
<dbReference type="PROSITE" id="PS50157">
    <property type="entry name" value="ZINC_FINGER_C2H2_2"/>
    <property type="match status" value="5"/>
</dbReference>
<keyword evidence="5" id="KW-0862">Zinc</keyword>
<feature type="domain" description="C2H2-type" evidence="9">
    <location>
        <begin position="111"/>
        <end position="138"/>
    </location>
</feature>
<reference evidence="10" key="4">
    <citation type="submission" date="2025-09" db="UniProtKB">
        <authorList>
            <consortium name="Ensembl"/>
        </authorList>
    </citation>
    <scope>IDENTIFICATION</scope>
    <source>
        <strain evidence="10">JP 163 A</strain>
    </source>
</reference>
<evidence type="ECO:0000256" key="6">
    <source>
        <dbReference type="ARBA" id="ARBA00023242"/>
    </source>
</evidence>